<accession>A0A0C2N8C8</accession>
<dbReference type="PROSITE" id="PS50172">
    <property type="entry name" value="BRCT"/>
    <property type="match status" value="1"/>
</dbReference>
<dbReference type="EMBL" id="JWZT01001161">
    <property type="protein sequence ID" value="KII72580.1"/>
    <property type="molecule type" value="Genomic_DNA"/>
</dbReference>
<evidence type="ECO:0000313" key="7">
    <source>
        <dbReference type="Proteomes" id="UP000031668"/>
    </source>
</evidence>
<keyword evidence="7" id="KW-1185">Reference proteome</keyword>
<dbReference type="OrthoDB" id="10264910at2759"/>
<name>A0A0C2N8C8_THEKT</name>
<dbReference type="GO" id="GO:0070545">
    <property type="term" value="C:PeBoW complex"/>
    <property type="evidence" value="ECO:0007669"/>
    <property type="project" value="TreeGrafter"/>
</dbReference>
<reference evidence="6 7" key="1">
    <citation type="journal article" date="2014" name="Genome Biol. Evol.">
        <title>The genome of the myxosporean Thelohanellus kitauei shows adaptations to nutrient acquisition within its fish host.</title>
        <authorList>
            <person name="Yang Y."/>
            <person name="Xiong J."/>
            <person name="Zhou Z."/>
            <person name="Huo F."/>
            <person name="Miao W."/>
            <person name="Ran C."/>
            <person name="Liu Y."/>
            <person name="Zhang J."/>
            <person name="Feng J."/>
            <person name="Wang M."/>
            <person name="Wang M."/>
            <person name="Wang L."/>
            <person name="Yao B."/>
        </authorList>
    </citation>
    <scope>NUCLEOTIDE SEQUENCE [LARGE SCALE GENOMIC DNA]</scope>
    <source>
        <strain evidence="6">Wuqing</strain>
    </source>
</reference>
<dbReference type="GO" id="GO:0003723">
    <property type="term" value="F:RNA binding"/>
    <property type="evidence" value="ECO:0007669"/>
    <property type="project" value="TreeGrafter"/>
</dbReference>
<comment type="subcellular location">
    <subcellularLocation>
        <location evidence="1">Nucleus</location>
    </subcellularLocation>
</comment>
<evidence type="ECO:0000313" key="6">
    <source>
        <dbReference type="EMBL" id="KII72580.1"/>
    </source>
</evidence>
<dbReference type="AlphaFoldDB" id="A0A0C2N8C8"/>
<evidence type="ECO:0000256" key="1">
    <source>
        <dbReference type="ARBA" id="ARBA00004123"/>
    </source>
</evidence>
<gene>
    <name evidence="6" type="ORF">RF11_06410</name>
</gene>
<keyword evidence="2" id="KW-0690">Ribosome biogenesis</keyword>
<evidence type="ECO:0000259" key="5">
    <source>
        <dbReference type="PROSITE" id="PS50172"/>
    </source>
</evidence>
<sequence length="136" mass="15870">MDRPEPLKRFVGRIYIQPQWIFDSINSGSLLPIDKYLPSSSLPPHESPFNCEKYPHLLANMTMNRSEGEKHNADILKEKNITTKEQEKLAALSLSRSKKKLYDKLVKIRKGRLRKIHKLADRRTEISKKKTKVCIK</sequence>
<organism evidence="6 7">
    <name type="scientific">Thelohanellus kitauei</name>
    <name type="common">Myxosporean</name>
    <dbReference type="NCBI Taxonomy" id="669202"/>
    <lineage>
        <taxon>Eukaryota</taxon>
        <taxon>Metazoa</taxon>
        <taxon>Cnidaria</taxon>
        <taxon>Myxozoa</taxon>
        <taxon>Myxosporea</taxon>
        <taxon>Bivalvulida</taxon>
        <taxon>Platysporina</taxon>
        <taxon>Myxobolidae</taxon>
        <taxon>Thelohanellus</taxon>
    </lineage>
</organism>
<dbReference type="InterPro" id="IPR036420">
    <property type="entry name" value="BRCT_dom_sf"/>
</dbReference>
<dbReference type="Proteomes" id="UP000031668">
    <property type="component" value="Unassembled WGS sequence"/>
</dbReference>
<comment type="caution">
    <text evidence="6">The sequence shown here is derived from an EMBL/GenBank/DDBJ whole genome shotgun (WGS) entry which is preliminary data.</text>
</comment>
<dbReference type="InterPro" id="IPR001357">
    <property type="entry name" value="BRCT_dom"/>
</dbReference>
<evidence type="ECO:0000256" key="3">
    <source>
        <dbReference type="ARBA" id="ARBA00022552"/>
    </source>
</evidence>
<feature type="domain" description="BRCT" evidence="5">
    <location>
        <begin position="1"/>
        <end position="38"/>
    </location>
</feature>
<evidence type="ECO:0000256" key="4">
    <source>
        <dbReference type="ARBA" id="ARBA00023242"/>
    </source>
</evidence>
<dbReference type="InterPro" id="IPR010613">
    <property type="entry name" value="PES"/>
</dbReference>
<evidence type="ECO:0000256" key="2">
    <source>
        <dbReference type="ARBA" id="ARBA00022517"/>
    </source>
</evidence>
<keyword evidence="3" id="KW-0698">rRNA processing</keyword>
<keyword evidence="4" id="KW-0539">Nucleus</keyword>
<dbReference type="Gene3D" id="3.40.50.10190">
    <property type="entry name" value="BRCT domain"/>
    <property type="match status" value="1"/>
</dbReference>
<dbReference type="PANTHER" id="PTHR12221:SF6">
    <property type="entry name" value="PESCADILLO HOMOLOG"/>
    <property type="match status" value="1"/>
</dbReference>
<protein>
    <submittedName>
        <fullName evidence="6">Pescadillo</fullName>
    </submittedName>
</protein>
<dbReference type="PANTHER" id="PTHR12221">
    <property type="entry name" value="PESCADILLO - RELATED"/>
    <property type="match status" value="1"/>
</dbReference>
<dbReference type="SUPFAM" id="SSF52113">
    <property type="entry name" value="BRCT domain"/>
    <property type="match status" value="1"/>
</dbReference>
<proteinExistence type="predicted"/>
<dbReference type="GO" id="GO:0000463">
    <property type="term" value="P:maturation of LSU-rRNA from tricistronic rRNA transcript (SSU-rRNA, 5.8S rRNA, LSU-rRNA)"/>
    <property type="evidence" value="ECO:0007669"/>
    <property type="project" value="TreeGrafter"/>
</dbReference>